<dbReference type="STRING" id="553218.CAMRE0001_0101"/>
<dbReference type="AlphaFoldDB" id="B9CXQ1"/>
<reference evidence="1 2" key="1">
    <citation type="submission" date="2008-08" db="EMBL/GenBank/DDBJ databases">
        <authorList>
            <person name="Madupu R."/>
            <person name="Durkin A.S."/>
            <person name="Torralba M."/>
            <person name="Methe B."/>
            <person name="Sutton G.G."/>
            <person name="Strausberg R.L."/>
            <person name="Nelson K.E."/>
        </authorList>
    </citation>
    <scope>NUCLEOTIDE SEQUENCE [LARGE SCALE GENOMIC DNA]</scope>
    <source>
        <strain evidence="1 2">RM3267</strain>
    </source>
</reference>
<gene>
    <name evidence="1" type="ORF">CAMRE0001_0101</name>
</gene>
<name>B9CXQ1_CAMRE</name>
<dbReference type="Proteomes" id="UP000003082">
    <property type="component" value="Unassembled WGS sequence"/>
</dbReference>
<accession>B9CXQ1</accession>
<evidence type="ECO:0000313" key="2">
    <source>
        <dbReference type="Proteomes" id="UP000003082"/>
    </source>
</evidence>
<comment type="caution">
    <text evidence="1">The sequence shown here is derived from an EMBL/GenBank/DDBJ whole genome shotgun (WGS) entry which is preliminary data.</text>
</comment>
<protein>
    <submittedName>
        <fullName evidence="1">Uncharacterized protein</fullName>
    </submittedName>
</protein>
<evidence type="ECO:0000313" key="1">
    <source>
        <dbReference type="EMBL" id="EEF15481.1"/>
    </source>
</evidence>
<organism evidence="1 2">
    <name type="scientific">Campylobacter rectus RM3267</name>
    <dbReference type="NCBI Taxonomy" id="553218"/>
    <lineage>
        <taxon>Bacteria</taxon>
        <taxon>Pseudomonadati</taxon>
        <taxon>Campylobacterota</taxon>
        <taxon>Epsilonproteobacteria</taxon>
        <taxon>Campylobacterales</taxon>
        <taxon>Campylobacteraceae</taxon>
        <taxon>Campylobacter</taxon>
    </lineage>
</organism>
<keyword evidence="2" id="KW-1185">Reference proteome</keyword>
<dbReference type="EMBL" id="ACFU01000001">
    <property type="protein sequence ID" value="EEF15481.1"/>
    <property type="molecule type" value="Genomic_DNA"/>
</dbReference>
<proteinExistence type="predicted"/>
<sequence>MPKIRRFLEFLRAAINLRRFIYPDKRKPAGKFSLELGLQPG</sequence>